<proteinExistence type="predicted"/>
<reference evidence="2 3" key="1">
    <citation type="submission" date="2020-08" db="EMBL/GenBank/DDBJ databases">
        <title>Functional genomics of gut bacteria from endangered species of beetles.</title>
        <authorList>
            <person name="Carlos-Shanley C."/>
        </authorList>
    </citation>
    <scope>NUCLEOTIDE SEQUENCE [LARGE SCALE GENOMIC DNA]</scope>
    <source>
        <strain evidence="2 3">S00198</strain>
    </source>
</reference>
<organism evidence="2 3">
    <name type="scientific">Acidovorax soli</name>
    <dbReference type="NCBI Taxonomy" id="592050"/>
    <lineage>
        <taxon>Bacteria</taxon>
        <taxon>Pseudomonadati</taxon>
        <taxon>Pseudomonadota</taxon>
        <taxon>Betaproteobacteria</taxon>
        <taxon>Burkholderiales</taxon>
        <taxon>Comamonadaceae</taxon>
        <taxon>Acidovorax</taxon>
    </lineage>
</organism>
<evidence type="ECO:0000313" key="3">
    <source>
        <dbReference type="Proteomes" id="UP000575083"/>
    </source>
</evidence>
<name>A0A7X0U8E4_9BURK</name>
<dbReference type="RefSeq" id="WP_184856293.1">
    <property type="nucleotide sequence ID" value="NZ_JACHLK010000002.1"/>
</dbReference>
<dbReference type="Proteomes" id="UP000575083">
    <property type="component" value="Unassembled WGS sequence"/>
</dbReference>
<dbReference type="EMBL" id="JACHLK010000002">
    <property type="protein sequence ID" value="MBB6558883.1"/>
    <property type="molecule type" value="Genomic_DNA"/>
</dbReference>
<evidence type="ECO:0000313" key="2">
    <source>
        <dbReference type="EMBL" id="MBB6558883.1"/>
    </source>
</evidence>
<keyword evidence="3" id="KW-1185">Reference proteome</keyword>
<accession>A0A7X0U8E4</accession>
<feature type="region of interest" description="Disordered" evidence="1">
    <location>
        <begin position="1"/>
        <end position="22"/>
    </location>
</feature>
<evidence type="ECO:0000256" key="1">
    <source>
        <dbReference type="SAM" id="MobiDB-lite"/>
    </source>
</evidence>
<protein>
    <submittedName>
        <fullName evidence="2">Uncharacterized protein</fullName>
    </submittedName>
</protein>
<gene>
    <name evidence="2" type="ORF">HNP48_001547</name>
</gene>
<comment type="caution">
    <text evidence="2">The sequence shown here is derived from an EMBL/GenBank/DDBJ whole genome shotgun (WGS) entry which is preliminary data.</text>
</comment>
<sequence>MDEDDFEFGYEHRPDDDKPDFDGAIEEQDVEIELDELLNDNYNCDDRDENYGQAIDDAHKVIDSLEPISEP</sequence>
<dbReference type="AlphaFoldDB" id="A0A7X0U8E4"/>